<proteinExistence type="predicted"/>
<dbReference type="EMBL" id="MN740525">
    <property type="protein sequence ID" value="QHU31262.1"/>
    <property type="molecule type" value="Genomic_DNA"/>
</dbReference>
<protein>
    <submittedName>
        <fullName evidence="1">Uncharacterized protein</fullName>
    </submittedName>
</protein>
<name>A0A6C0LPP7_9ZZZZ</name>
<sequence>MDEVMKQAPDNISREEIEIIFKKNDENITDTLIDLWKLDVPKSTTEPKTATDDKWANIRDVCDSYDLEMQSHLKRMKQ</sequence>
<organism evidence="1">
    <name type="scientific">viral metagenome</name>
    <dbReference type="NCBI Taxonomy" id="1070528"/>
    <lineage>
        <taxon>unclassified sequences</taxon>
        <taxon>metagenomes</taxon>
        <taxon>organismal metagenomes</taxon>
    </lineage>
</organism>
<reference evidence="1" key="1">
    <citation type="journal article" date="2020" name="Nature">
        <title>Giant virus diversity and host interactions through global metagenomics.</title>
        <authorList>
            <person name="Schulz F."/>
            <person name="Roux S."/>
            <person name="Paez-Espino D."/>
            <person name="Jungbluth S."/>
            <person name="Walsh D.A."/>
            <person name="Denef V.J."/>
            <person name="McMahon K.D."/>
            <person name="Konstantinidis K.T."/>
            <person name="Eloe-Fadrosh E.A."/>
            <person name="Kyrpides N.C."/>
            <person name="Woyke T."/>
        </authorList>
    </citation>
    <scope>NUCLEOTIDE SEQUENCE</scope>
    <source>
        <strain evidence="1">GVMAG-M-3300027963-21</strain>
    </source>
</reference>
<dbReference type="AlphaFoldDB" id="A0A6C0LPP7"/>
<evidence type="ECO:0000313" key="1">
    <source>
        <dbReference type="EMBL" id="QHU31262.1"/>
    </source>
</evidence>
<accession>A0A6C0LPP7</accession>